<comment type="caution">
    <text evidence="1">The sequence shown here is derived from an EMBL/GenBank/DDBJ whole genome shotgun (WGS) entry which is preliminary data.</text>
</comment>
<name>A0AAV8R458_ENSVE</name>
<dbReference type="EMBL" id="JAQQAF010000004">
    <property type="protein sequence ID" value="KAJ8491381.1"/>
    <property type="molecule type" value="Genomic_DNA"/>
</dbReference>
<reference evidence="1 2" key="1">
    <citation type="submission" date="2022-12" db="EMBL/GenBank/DDBJ databases">
        <title>Chromosome-scale assembly of the Ensete ventricosum genome.</title>
        <authorList>
            <person name="Dussert Y."/>
            <person name="Stocks J."/>
            <person name="Wendawek A."/>
            <person name="Woldeyes F."/>
            <person name="Nichols R.A."/>
            <person name="Borrell J.S."/>
        </authorList>
    </citation>
    <scope>NUCLEOTIDE SEQUENCE [LARGE SCALE GENOMIC DNA]</scope>
    <source>
        <strain evidence="2">cv. Maze</strain>
        <tissue evidence="1">Seeds</tissue>
    </source>
</reference>
<dbReference type="AlphaFoldDB" id="A0AAV8R458"/>
<dbReference type="Proteomes" id="UP001222027">
    <property type="component" value="Unassembled WGS sequence"/>
</dbReference>
<sequence>MEASQSAHSLKHRVNEAEESDNCNAMLASACLLLFQRMCAISMLHSHRPVCQSSSSQLEVCNVVHHKDGIMRFLHHSLKFVKWSITRRESCNNGTYL</sequence>
<keyword evidence="2" id="KW-1185">Reference proteome</keyword>
<gene>
    <name evidence="1" type="ORF">OPV22_013102</name>
</gene>
<evidence type="ECO:0000313" key="2">
    <source>
        <dbReference type="Proteomes" id="UP001222027"/>
    </source>
</evidence>
<evidence type="ECO:0000313" key="1">
    <source>
        <dbReference type="EMBL" id="KAJ8491381.1"/>
    </source>
</evidence>
<organism evidence="1 2">
    <name type="scientific">Ensete ventricosum</name>
    <name type="common">Abyssinian banana</name>
    <name type="synonym">Musa ensete</name>
    <dbReference type="NCBI Taxonomy" id="4639"/>
    <lineage>
        <taxon>Eukaryota</taxon>
        <taxon>Viridiplantae</taxon>
        <taxon>Streptophyta</taxon>
        <taxon>Embryophyta</taxon>
        <taxon>Tracheophyta</taxon>
        <taxon>Spermatophyta</taxon>
        <taxon>Magnoliopsida</taxon>
        <taxon>Liliopsida</taxon>
        <taxon>Zingiberales</taxon>
        <taxon>Musaceae</taxon>
        <taxon>Ensete</taxon>
    </lineage>
</organism>
<proteinExistence type="predicted"/>
<protein>
    <submittedName>
        <fullName evidence="1">Uncharacterized protein</fullName>
    </submittedName>
</protein>
<accession>A0AAV8R458</accession>